<organism evidence="2 3">
    <name type="scientific">Eragrostis curvula</name>
    <name type="common">weeping love grass</name>
    <dbReference type="NCBI Taxonomy" id="38414"/>
    <lineage>
        <taxon>Eukaryota</taxon>
        <taxon>Viridiplantae</taxon>
        <taxon>Streptophyta</taxon>
        <taxon>Embryophyta</taxon>
        <taxon>Tracheophyta</taxon>
        <taxon>Spermatophyta</taxon>
        <taxon>Magnoliopsida</taxon>
        <taxon>Liliopsida</taxon>
        <taxon>Poales</taxon>
        <taxon>Poaceae</taxon>
        <taxon>PACMAD clade</taxon>
        <taxon>Chloridoideae</taxon>
        <taxon>Eragrostideae</taxon>
        <taxon>Eragrostidinae</taxon>
        <taxon>Eragrostis</taxon>
    </lineage>
</organism>
<feature type="non-terminal residue" evidence="2">
    <location>
        <position position="1"/>
    </location>
</feature>
<evidence type="ECO:0000313" key="2">
    <source>
        <dbReference type="EMBL" id="TVU49468.1"/>
    </source>
</evidence>
<protein>
    <recommendedName>
        <fullName evidence="1">F-box domain-containing protein</fullName>
    </recommendedName>
</protein>
<dbReference type="Pfam" id="PF12937">
    <property type="entry name" value="F-box-like"/>
    <property type="match status" value="1"/>
</dbReference>
<dbReference type="InterPro" id="IPR001810">
    <property type="entry name" value="F-box_dom"/>
</dbReference>
<dbReference type="InterPro" id="IPR036047">
    <property type="entry name" value="F-box-like_dom_sf"/>
</dbReference>
<comment type="caution">
    <text evidence="2">The sequence shown here is derived from an EMBL/GenBank/DDBJ whole genome shotgun (WGS) entry which is preliminary data.</text>
</comment>
<name>A0A5J9WML6_9POAL</name>
<evidence type="ECO:0000313" key="3">
    <source>
        <dbReference type="Proteomes" id="UP000324897"/>
    </source>
</evidence>
<feature type="domain" description="F-box" evidence="1">
    <location>
        <begin position="3"/>
        <end position="44"/>
    </location>
</feature>
<gene>
    <name evidence="2" type="ORF">EJB05_00781</name>
</gene>
<dbReference type="PANTHER" id="PTHR33207">
    <property type="entry name" value="F-BOX DOMAIN CONTAINING PROTEIN-RELATED"/>
    <property type="match status" value="1"/>
</dbReference>
<sequence length="285" mass="32419">MNLHDDILGDILERIDSQVSLHRAASTCKRWRGIIANAVFRRRFRSHHARAVVAGDYCNYPPMQSLVLAEERRTKGCVFFIPSSSSPIDAGHYSLDFLPDHDGAEDNWRVEDNRGSLLLMKHSRCKKDIRYLVVCEPLTRSYRIIHQPQKLVAGSNTYYFRRYYLIDGAGREEEAAGSGNIGMSKFRVVCEHYMGHGLHIMVFDPNDGSDTSSTAWKEKDVSSILEAGVSGLRELGRADDSWYFCDDDKSNMLIVLDGRTVLRKKVPLPDILFRCLGVQTFDLVR</sequence>
<dbReference type="Gramene" id="TVU49468">
    <property type="protein sequence ID" value="TVU49468"/>
    <property type="gene ID" value="EJB05_00781"/>
</dbReference>
<proteinExistence type="predicted"/>
<dbReference type="Proteomes" id="UP000324897">
    <property type="component" value="Chromosome 6"/>
</dbReference>
<dbReference type="AlphaFoldDB" id="A0A5J9WML6"/>
<dbReference type="SUPFAM" id="SSF81383">
    <property type="entry name" value="F-box domain"/>
    <property type="match status" value="1"/>
</dbReference>
<accession>A0A5J9WML6</accession>
<reference evidence="2 3" key="1">
    <citation type="journal article" date="2019" name="Sci. Rep.">
        <title>A high-quality genome of Eragrostis curvula grass provides insights into Poaceae evolution and supports new strategies to enhance forage quality.</title>
        <authorList>
            <person name="Carballo J."/>
            <person name="Santos B.A.C.M."/>
            <person name="Zappacosta D."/>
            <person name="Garbus I."/>
            <person name="Selva J.P."/>
            <person name="Gallo C.A."/>
            <person name="Diaz A."/>
            <person name="Albertini E."/>
            <person name="Caccamo M."/>
            <person name="Echenique V."/>
        </authorList>
    </citation>
    <scope>NUCLEOTIDE SEQUENCE [LARGE SCALE GENOMIC DNA]</scope>
    <source>
        <strain evidence="3">cv. Victoria</strain>
        <tissue evidence="2">Leaf</tissue>
    </source>
</reference>
<dbReference type="SMART" id="SM00256">
    <property type="entry name" value="FBOX"/>
    <property type="match status" value="1"/>
</dbReference>
<evidence type="ECO:0000259" key="1">
    <source>
        <dbReference type="SMART" id="SM00256"/>
    </source>
</evidence>
<keyword evidence="3" id="KW-1185">Reference proteome</keyword>
<dbReference type="OrthoDB" id="638130at2759"/>
<dbReference type="EMBL" id="RWGY01000002">
    <property type="protein sequence ID" value="TVU49468.1"/>
    <property type="molecule type" value="Genomic_DNA"/>
</dbReference>